<dbReference type="InterPro" id="IPR008197">
    <property type="entry name" value="WAP_dom"/>
</dbReference>
<protein>
    <submittedName>
        <fullName evidence="4">WAP four-disulfide core domain protein 2-like</fullName>
    </submittedName>
</protein>
<keyword evidence="3" id="KW-1185">Reference proteome</keyword>
<proteinExistence type="predicted"/>
<dbReference type="PROSITE" id="PS51390">
    <property type="entry name" value="WAP"/>
    <property type="match status" value="1"/>
</dbReference>
<dbReference type="Gene3D" id="4.10.75.10">
    <property type="entry name" value="Elafin-like"/>
    <property type="match status" value="1"/>
</dbReference>
<dbReference type="SMART" id="SM00217">
    <property type="entry name" value="WAP"/>
    <property type="match status" value="1"/>
</dbReference>
<evidence type="ECO:0000313" key="3">
    <source>
        <dbReference type="Proteomes" id="UP000694865"/>
    </source>
</evidence>
<reference evidence="4" key="1">
    <citation type="submission" date="2025-08" db="UniProtKB">
        <authorList>
            <consortium name="RefSeq"/>
        </authorList>
    </citation>
    <scope>IDENTIFICATION</scope>
    <source>
        <tissue evidence="4">Testes</tissue>
    </source>
</reference>
<evidence type="ECO:0000256" key="1">
    <source>
        <dbReference type="SAM" id="SignalP"/>
    </source>
</evidence>
<dbReference type="GeneID" id="100376724"/>
<evidence type="ECO:0000313" key="4">
    <source>
        <dbReference type="RefSeq" id="XP_002735256.1"/>
    </source>
</evidence>
<dbReference type="InterPro" id="IPR036645">
    <property type="entry name" value="Elafin-like_sf"/>
</dbReference>
<dbReference type="Proteomes" id="UP000694865">
    <property type="component" value="Unplaced"/>
</dbReference>
<feature type="signal peptide" evidence="1">
    <location>
        <begin position="1"/>
        <end position="21"/>
    </location>
</feature>
<dbReference type="SUPFAM" id="SSF57256">
    <property type="entry name" value="Elafin-like"/>
    <property type="match status" value="1"/>
</dbReference>
<sequence length="178" mass="19054">MFRILSVLVVVVFVAAATAPAVDIAKRQNAGNPCPGGTIVNCFADPCTVEECPLYPYAECVANYCGGCNAEFFYDGEKVDCNEKPGKCPNLKPPSDLTRVLCIHECDSDIQCDNELKCCSNGCASMCLQPIGVKPPKDCNGPEGHHEHGSSFPSDNGCNVCFCNDGRTMCTKRACTLI</sequence>
<organism evidence="3 4">
    <name type="scientific">Saccoglossus kowalevskii</name>
    <name type="common">Acorn worm</name>
    <dbReference type="NCBI Taxonomy" id="10224"/>
    <lineage>
        <taxon>Eukaryota</taxon>
        <taxon>Metazoa</taxon>
        <taxon>Hemichordata</taxon>
        <taxon>Enteropneusta</taxon>
        <taxon>Harrimaniidae</taxon>
        <taxon>Saccoglossus</taxon>
    </lineage>
</organism>
<feature type="chain" id="PRO_5045158922" evidence="1">
    <location>
        <begin position="22"/>
        <end position="178"/>
    </location>
</feature>
<dbReference type="PRINTS" id="PR00003">
    <property type="entry name" value="4DISULPHCORE"/>
</dbReference>
<dbReference type="RefSeq" id="XP_002735256.1">
    <property type="nucleotide sequence ID" value="XM_002735210.2"/>
</dbReference>
<keyword evidence="1" id="KW-0732">Signal</keyword>
<dbReference type="Pfam" id="PF00095">
    <property type="entry name" value="WAP"/>
    <property type="match status" value="1"/>
</dbReference>
<gene>
    <name evidence="4" type="primary">LOC100376724</name>
</gene>
<evidence type="ECO:0000259" key="2">
    <source>
        <dbReference type="PROSITE" id="PS51390"/>
    </source>
</evidence>
<feature type="domain" description="WAP" evidence="2">
    <location>
        <begin position="81"/>
        <end position="131"/>
    </location>
</feature>
<accession>A0ABM0GQT1</accession>
<name>A0ABM0GQT1_SACKO</name>